<gene>
    <name evidence="1" type="ORF">GO495_26625</name>
</gene>
<organism evidence="1 2">
    <name type="scientific">Chitinophaga oryziterrae</name>
    <dbReference type="NCBI Taxonomy" id="1031224"/>
    <lineage>
        <taxon>Bacteria</taxon>
        <taxon>Pseudomonadati</taxon>
        <taxon>Bacteroidota</taxon>
        <taxon>Chitinophagia</taxon>
        <taxon>Chitinophagales</taxon>
        <taxon>Chitinophagaceae</taxon>
        <taxon>Chitinophaga</taxon>
    </lineage>
</organism>
<reference evidence="1 2" key="1">
    <citation type="submission" date="2019-12" db="EMBL/GenBank/DDBJ databases">
        <title>The draft genomic sequence of strain Chitinophaga oryziterrae JCM 16595.</title>
        <authorList>
            <person name="Zhang X."/>
        </authorList>
    </citation>
    <scope>NUCLEOTIDE SEQUENCE [LARGE SCALE GENOMIC DNA]</scope>
    <source>
        <strain evidence="1 2">JCM 16595</strain>
    </source>
</reference>
<sequence>MDFLPNAFDSPIWYIGMQINGASELLTQKRNREILAKRLNRDQRNALIKVEEYTILPDAIHLIVREVALSLEMWWPVFRDTTAGELEDSDVAEGVNCTWTNLSQELIIDAVAFERCAYDLLYQPVLKGYATDPGFYEFNSINNVAGIDL</sequence>
<proteinExistence type="predicted"/>
<dbReference type="EMBL" id="WRXO01000010">
    <property type="protein sequence ID" value="MVT44198.1"/>
    <property type="molecule type" value="Genomic_DNA"/>
</dbReference>
<accession>A0A6N8JIU2</accession>
<dbReference type="AlphaFoldDB" id="A0A6N8JIU2"/>
<evidence type="ECO:0000313" key="1">
    <source>
        <dbReference type="EMBL" id="MVT44198.1"/>
    </source>
</evidence>
<dbReference type="Proteomes" id="UP000468388">
    <property type="component" value="Unassembled WGS sequence"/>
</dbReference>
<evidence type="ECO:0000313" key="2">
    <source>
        <dbReference type="Proteomes" id="UP000468388"/>
    </source>
</evidence>
<name>A0A6N8JIU2_9BACT</name>
<dbReference type="RefSeq" id="WP_157302998.1">
    <property type="nucleotide sequence ID" value="NZ_BAAAZB010000021.1"/>
</dbReference>
<comment type="caution">
    <text evidence="1">The sequence shown here is derived from an EMBL/GenBank/DDBJ whole genome shotgun (WGS) entry which is preliminary data.</text>
</comment>
<keyword evidence="2" id="KW-1185">Reference proteome</keyword>
<dbReference type="OrthoDB" id="657426at2"/>
<protein>
    <submittedName>
        <fullName evidence="1">Uncharacterized protein</fullName>
    </submittedName>
</protein>